<evidence type="ECO:0000313" key="5">
    <source>
        <dbReference type="EMBL" id="VFT89460.1"/>
    </source>
</evidence>
<dbReference type="EMBL" id="VJMH01005381">
    <property type="protein sequence ID" value="KAF0696629.1"/>
    <property type="molecule type" value="Genomic_DNA"/>
</dbReference>
<feature type="compositionally biased region" description="Low complexity" evidence="2">
    <location>
        <begin position="54"/>
        <end position="68"/>
    </location>
</feature>
<feature type="region of interest" description="Disordered" evidence="2">
    <location>
        <begin position="1"/>
        <end position="167"/>
    </location>
</feature>
<protein>
    <submittedName>
        <fullName evidence="5">Aste57867_12610 protein</fullName>
    </submittedName>
</protein>
<feature type="domain" description="Tubby C-terminal" evidence="3">
    <location>
        <begin position="479"/>
        <end position="770"/>
    </location>
</feature>
<comment type="similarity">
    <text evidence="1">Belongs to the TUB family.</text>
</comment>
<feature type="compositionally biased region" description="Basic and acidic residues" evidence="2">
    <location>
        <begin position="129"/>
        <end position="144"/>
    </location>
</feature>
<feature type="compositionally biased region" description="Acidic residues" evidence="2">
    <location>
        <begin position="298"/>
        <end position="311"/>
    </location>
</feature>
<accession>A0A485KY16</accession>
<name>A0A485KY16_9STRA</name>
<gene>
    <name evidence="5" type="primary">Aste57867_12610</name>
    <name evidence="4" type="ORF">As57867_012564</name>
    <name evidence="5" type="ORF">ASTE57867_12610</name>
</gene>
<evidence type="ECO:0000313" key="4">
    <source>
        <dbReference type="EMBL" id="KAF0696629.1"/>
    </source>
</evidence>
<reference evidence="4" key="2">
    <citation type="submission" date="2019-06" db="EMBL/GenBank/DDBJ databases">
        <title>Genomics analysis of Aphanomyces spp. identifies a new class of oomycete effector associated with host adaptation.</title>
        <authorList>
            <person name="Gaulin E."/>
        </authorList>
    </citation>
    <scope>NUCLEOTIDE SEQUENCE</scope>
    <source>
        <strain evidence="4">CBS 578.67</strain>
    </source>
</reference>
<feature type="region of interest" description="Disordered" evidence="2">
    <location>
        <begin position="389"/>
        <end position="451"/>
    </location>
</feature>
<feature type="compositionally biased region" description="Basic and acidic residues" evidence="2">
    <location>
        <begin position="337"/>
        <end position="351"/>
    </location>
</feature>
<evidence type="ECO:0000256" key="2">
    <source>
        <dbReference type="SAM" id="MobiDB-lite"/>
    </source>
</evidence>
<feature type="compositionally biased region" description="Basic and acidic residues" evidence="2">
    <location>
        <begin position="284"/>
        <end position="297"/>
    </location>
</feature>
<dbReference type="AlphaFoldDB" id="A0A485KY16"/>
<dbReference type="PRINTS" id="PR01573">
    <property type="entry name" value="SUPERTUBBY"/>
</dbReference>
<proteinExistence type="inferred from homology"/>
<dbReference type="InterPro" id="IPR000007">
    <property type="entry name" value="Tubby_C"/>
</dbReference>
<dbReference type="Proteomes" id="UP000332933">
    <property type="component" value="Unassembled WGS sequence"/>
</dbReference>
<dbReference type="InterPro" id="IPR025659">
    <property type="entry name" value="Tubby-like_C"/>
</dbReference>
<dbReference type="EMBL" id="CAADRA010005402">
    <property type="protein sequence ID" value="VFT89460.1"/>
    <property type="molecule type" value="Genomic_DNA"/>
</dbReference>
<keyword evidence="6" id="KW-1185">Reference proteome</keyword>
<dbReference type="Gene3D" id="3.20.90.10">
    <property type="entry name" value="Tubby Protein, Chain A"/>
    <property type="match status" value="1"/>
</dbReference>
<feature type="compositionally biased region" description="Polar residues" evidence="2">
    <location>
        <begin position="352"/>
        <end position="361"/>
    </location>
</feature>
<dbReference type="SUPFAM" id="SSF54518">
    <property type="entry name" value="Tubby C-terminal domain-like"/>
    <property type="match status" value="1"/>
</dbReference>
<dbReference type="Pfam" id="PF01167">
    <property type="entry name" value="Tub"/>
    <property type="match status" value="1"/>
</dbReference>
<feature type="region of interest" description="Disordered" evidence="2">
    <location>
        <begin position="256"/>
        <end position="361"/>
    </location>
</feature>
<reference evidence="5 6" key="1">
    <citation type="submission" date="2019-03" db="EMBL/GenBank/DDBJ databases">
        <authorList>
            <person name="Gaulin E."/>
            <person name="Dumas B."/>
        </authorList>
    </citation>
    <scope>NUCLEOTIDE SEQUENCE [LARGE SCALE GENOMIC DNA]</scope>
    <source>
        <strain evidence="5">CBS 568.67</strain>
    </source>
</reference>
<evidence type="ECO:0000256" key="1">
    <source>
        <dbReference type="ARBA" id="ARBA00007129"/>
    </source>
</evidence>
<evidence type="ECO:0000313" key="6">
    <source>
        <dbReference type="Proteomes" id="UP000332933"/>
    </source>
</evidence>
<feature type="compositionally biased region" description="Pro residues" evidence="2">
    <location>
        <begin position="113"/>
        <end position="123"/>
    </location>
</feature>
<sequence>MADTPTVVDGAMPKKAPPKSAPPPAKSTGEGGSSDGSGEAKKKKKAPPPPSGAPPKSAAAALRAKAGPPSSPPPKAVSASVQKIRNAGGADAKGDDDGSTPTTAPPKPKKKPPPPSMGPPPTTAAPEPIESKQAESKQVEETKKPMTTPAGTTSVPPPKPKKKAPAKDVVDVLAAPPPETIVEKAAPKPVMQHIVAQETKAILESMQGKRKTATELIQEDVAFRKQPTQVQAAAAAASAPLEDTPLVAKNVFSSVSSNTTGKAAPQSMTRRKESVEEELTVRQVKKETKPQVEAKVMDDDDDSMDELEEIPILDAQAEAKKGSEEDNDPEIVMEKAPAGDKKVTREDKEESNSAVVLDNNNQAAATALPATKAALTDALYQEMKQLETAGKSEAKTNDGNDNGNDDESGGAASNDNPKESSSSDAADGEGGRKRNKKHKQTQQQAEEKKKAFEFFNPKRVPYVPNQLLDFVVRPLDAGRGHIVRCFIERNRSGQNKISPMYTMLIEVNSSSGRPILYARKKPTSRISSHFIISLNKEDLFLSRSLRSKHFVGKLRSDTRKMEYTLFDGGDNPEDIDSDCEIDEEMRQHIRAQLAVIRYHPMKKEFPRKMEVILPSIVEEPPAEGSGSSSLSYLDWRPVTKDQALESLYSEISEKGGQNVLERDKFICLHKRESQYDPLSSCIVDFRSRATCVSVKNFQLVHSQPTDQDKYRQAYIQAHPSYHYDDESTVSVPQEHIMLQMGRVGQNCFNMDFQYPLSMLQAFAICISRFDCKQR</sequence>
<organism evidence="5 6">
    <name type="scientific">Aphanomyces stellatus</name>
    <dbReference type="NCBI Taxonomy" id="120398"/>
    <lineage>
        <taxon>Eukaryota</taxon>
        <taxon>Sar</taxon>
        <taxon>Stramenopiles</taxon>
        <taxon>Oomycota</taxon>
        <taxon>Saprolegniomycetes</taxon>
        <taxon>Saprolegniales</taxon>
        <taxon>Verrucalvaceae</taxon>
        <taxon>Aphanomyces</taxon>
    </lineage>
</organism>
<dbReference type="PANTHER" id="PTHR16517">
    <property type="entry name" value="TUBBY-RELATED"/>
    <property type="match status" value="1"/>
</dbReference>
<dbReference type="OrthoDB" id="8775810at2759"/>
<dbReference type="PANTHER" id="PTHR16517:SF7">
    <property type="entry name" value="PROTEIN KING TUBBY"/>
    <property type="match status" value="1"/>
</dbReference>
<evidence type="ECO:0000259" key="3">
    <source>
        <dbReference type="Pfam" id="PF01167"/>
    </source>
</evidence>